<evidence type="ECO:0000313" key="1">
    <source>
        <dbReference type="EMBL" id="KGN33025.1"/>
    </source>
</evidence>
<dbReference type="RefSeq" id="WP_035914909.1">
    <property type="nucleotide sequence ID" value="NZ_AVPJ01000005.1"/>
</dbReference>
<dbReference type="Proteomes" id="UP000030002">
    <property type="component" value="Unassembled WGS sequence"/>
</dbReference>
<accession>A0A0A0J6S6</accession>
<dbReference type="AlphaFoldDB" id="A0A0A0J6S6"/>
<gene>
    <name evidence="1" type="ORF">N802_16335</name>
</gene>
<reference evidence="1 2" key="1">
    <citation type="submission" date="2013-08" db="EMBL/GenBank/DDBJ databases">
        <title>The genome sequence of Knoellia sinensis.</title>
        <authorList>
            <person name="Zhu W."/>
            <person name="Wang G."/>
        </authorList>
    </citation>
    <scope>NUCLEOTIDE SEQUENCE [LARGE SCALE GENOMIC DNA]</scope>
    <source>
        <strain evidence="1 2">KCTC 19936</strain>
    </source>
</reference>
<name>A0A0A0J6S6_9MICO</name>
<sequence length="81" mass="8953">MALAPNSARAPDDNPLSKSVRELIADLALIEDVLRAVPTVLREGHRVTINPDFTALKDAERHIVSELRRRAVTSNTLDRLA</sequence>
<organism evidence="1 2">
    <name type="scientific">Knoellia sinensis KCTC 19936</name>
    <dbReference type="NCBI Taxonomy" id="1385520"/>
    <lineage>
        <taxon>Bacteria</taxon>
        <taxon>Bacillati</taxon>
        <taxon>Actinomycetota</taxon>
        <taxon>Actinomycetes</taxon>
        <taxon>Micrococcales</taxon>
        <taxon>Intrasporangiaceae</taxon>
        <taxon>Knoellia</taxon>
    </lineage>
</organism>
<evidence type="ECO:0000313" key="2">
    <source>
        <dbReference type="Proteomes" id="UP000030002"/>
    </source>
</evidence>
<protein>
    <submittedName>
        <fullName evidence="1">Uncharacterized protein</fullName>
    </submittedName>
</protein>
<proteinExistence type="predicted"/>
<keyword evidence="2" id="KW-1185">Reference proteome</keyword>
<dbReference type="EMBL" id="AVPJ01000005">
    <property type="protein sequence ID" value="KGN33025.1"/>
    <property type="molecule type" value="Genomic_DNA"/>
</dbReference>
<comment type="caution">
    <text evidence="1">The sequence shown here is derived from an EMBL/GenBank/DDBJ whole genome shotgun (WGS) entry which is preliminary data.</text>
</comment>